<dbReference type="RefSeq" id="WP_101355410.1">
    <property type="nucleotide sequence ID" value="NZ_PIQO01000014.1"/>
</dbReference>
<dbReference type="Pfam" id="PF00293">
    <property type="entry name" value="NUDIX"/>
    <property type="match status" value="1"/>
</dbReference>
<sequence length="210" mass="24540">MTKEFFDIFNAEMNHIGVEERKVVHQKGYWHKAFHCWLYQMENGMLYILFQKRQQDKDTHPNLLDITAAGHLTAGEHPEDGIREVEEELGIQVQLDEMESVGVIPASYVSDSLIDNEFCYTYFYHFKKPLETIIPDPVELAGIYRVPFHQLKSLFNGSINSINIFGYEYKNSKLVSLQTVVERKDFVPHPDNYYKVIFDELIKINKVLSS</sequence>
<accession>A0A2N3LHA9</accession>
<gene>
    <name evidence="2" type="ORF">CWO92_17030</name>
</gene>
<keyword evidence="2" id="KW-0413">Isomerase</keyword>
<dbReference type="EMBL" id="PIQO01000014">
    <property type="protein sequence ID" value="PKR83957.1"/>
    <property type="molecule type" value="Genomic_DNA"/>
</dbReference>
<proteinExistence type="predicted"/>
<dbReference type="PANTHER" id="PTHR10885">
    <property type="entry name" value="ISOPENTENYL-DIPHOSPHATE DELTA-ISOMERASE"/>
    <property type="match status" value="1"/>
</dbReference>
<dbReference type="PROSITE" id="PS51462">
    <property type="entry name" value="NUDIX"/>
    <property type="match status" value="1"/>
</dbReference>
<dbReference type="PANTHER" id="PTHR10885:SF0">
    <property type="entry name" value="ISOPENTENYL-DIPHOSPHATE DELTA-ISOMERASE"/>
    <property type="match status" value="1"/>
</dbReference>
<dbReference type="Proteomes" id="UP000233440">
    <property type="component" value="Unassembled WGS sequence"/>
</dbReference>
<protein>
    <submittedName>
        <fullName evidence="2">Isopentenyl-diphosphate delta-isomerase</fullName>
    </submittedName>
</protein>
<dbReference type="AlphaFoldDB" id="A0A2N3LHA9"/>
<evidence type="ECO:0000313" key="3">
    <source>
        <dbReference type="Proteomes" id="UP000233440"/>
    </source>
</evidence>
<keyword evidence="3" id="KW-1185">Reference proteome</keyword>
<organism evidence="2 3">
    <name type="scientific">Heyndrickxia camelliae</name>
    <dbReference type="NCBI Taxonomy" id="1707093"/>
    <lineage>
        <taxon>Bacteria</taxon>
        <taxon>Bacillati</taxon>
        <taxon>Bacillota</taxon>
        <taxon>Bacilli</taxon>
        <taxon>Bacillales</taxon>
        <taxon>Bacillaceae</taxon>
        <taxon>Heyndrickxia</taxon>
    </lineage>
</organism>
<comment type="caution">
    <text evidence="2">The sequence shown here is derived from an EMBL/GenBank/DDBJ whole genome shotgun (WGS) entry which is preliminary data.</text>
</comment>
<dbReference type="GO" id="GO:0016853">
    <property type="term" value="F:isomerase activity"/>
    <property type="evidence" value="ECO:0007669"/>
    <property type="project" value="UniProtKB-KW"/>
</dbReference>
<dbReference type="OrthoDB" id="9780586at2"/>
<dbReference type="InterPro" id="IPR015797">
    <property type="entry name" value="NUDIX_hydrolase-like_dom_sf"/>
</dbReference>
<evidence type="ECO:0000259" key="1">
    <source>
        <dbReference type="PROSITE" id="PS51462"/>
    </source>
</evidence>
<feature type="domain" description="Nudix hydrolase" evidence="1">
    <location>
        <begin position="29"/>
        <end position="199"/>
    </location>
</feature>
<dbReference type="Gene3D" id="3.90.79.10">
    <property type="entry name" value="Nucleoside Triphosphate Pyrophosphohydrolase"/>
    <property type="match status" value="1"/>
</dbReference>
<dbReference type="CDD" id="cd04692">
    <property type="entry name" value="NUDIX_Hydrolase"/>
    <property type="match status" value="1"/>
</dbReference>
<evidence type="ECO:0000313" key="2">
    <source>
        <dbReference type="EMBL" id="PKR83957.1"/>
    </source>
</evidence>
<name>A0A2N3LHA9_9BACI</name>
<dbReference type="InterPro" id="IPR000086">
    <property type="entry name" value="NUDIX_hydrolase_dom"/>
</dbReference>
<dbReference type="SUPFAM" id="SSF55811">
    <property type="entry name" value="Nudix"/>
    <property type="match status" value="1"/>
</dbReference>
<reference evidence="2 3" key="1">
    <citation type="submission" date="2017-11" db="EMBL/GenBank/DDBJ databases">
        <title>Bacillus camelliae sp. nov., isolated from pu'er tea.</title>
        <authorList>
            <person name="Niu L."/>
        </authorList>
    </citation>
    <scope>NUCLEOTIDE SEQUENCE [LARGE SCALE GENOMIC DNA]</scope>
    <source>
        <strain evidence="2 3">7578-1</strain>
    </source>
</reference>